<evidence type="ECO:0000259" key="1">
    <source>
        <dbReference type="Pfam" id="PF04264"/>
    </source>
</evidence>
<dbReference type="RefSeq" id="WP_052416466.1">
    <property type="nucleotide sequence ID" value="NZ_BBNU01000022.1"/>
</dbReference>
<gene>
    <name evidence="2" type="ORF">JCM19274_92</name>
</gene>
<dbReference type="InterPro" id="IPR007372">
    <property type="entry name" value="Lipid/polyisoprenoid-bd_YceI"/>
</dbReference>
<dbReference type="AlphaFoldDB" id="A0A090X202"/>
<evidence type="ECO:0000313" key="3">
    <source>
        <dbReference type="Proteomes" id="UP000029643"/>
    </source>
</evidence>
<dbReference type="SUPFAM" id="SSF101874">
    <property type="entry name" value="YceI-like"/>
    <property type="match status" value="1"/>
</dbReference>
<protein>
    <submittedName>
        <fullName evidence="2">Protein yceI</fullName>
    </submittedName>
</protein>
<dbReference type="PANTHER" id="PTHR34406:SF1">
    <property type="entry name" value="PROTEIN YCEI"/>
    <property type="match status" value="1"/>
</dbReference>
<dbReference type="Pfam" id="PF04264">
    <property type="entry name" value="YceI"/>
    <property type="match status" value="1"/>
</dbReference>
<dbReference type="EMBL" id="BBNU01000022">
    <property type="protein sequence ID" value="GAL82194.1"/>
    <property type="molecule type" value="Genomic_DNA"/>
</dbReference>
<organism evidence="2 3">
    <name type="scientific">Algibacter lectus</name>
    <dbReference type="NCBI Taxonomy" id="221126"/>
    <lineage>
        <taxon>Bacteria</taxon>
        <taxon>Pseudomonadati</taxon>
        <taxon>Bacteroidota</taxon>
        <taxon>Flavobacteriia</taxon>
        <taxon>Flavobacteriales</taxon>
        <taxon>Flavobacteriaceae</taxon>
        <taxon>Algibacter</taxon>
    </lineage>
</organism>
<dbReference type="Proteomes" id="UP000029643">
    <property type="component" value="Unassembled WGS sequence"/>
</dbReference>
<evidence type="ECO:0000313" key="2">
    <source>
        <dbReference type="EMBL" id="GAL82194.1"/>
    </source>
</evidence>
<sequence>MIFFDVEKYPVITFKSTETKKDENENLLITGDLTIRDTTKQITFIGIHKGTMEKDGFGLTRAGLLINATINRQDFGVVYNDVIEAGGLALSNDIDIICKLSVTKVAN</sequence>
<dbReference type="Gene3D" id="2.40.128.110">
    <property type="entry name" value="Lipid/polyisoprenoid-binding, YceI-like"/>
    <property type="match status" value="1"/>
</dbReference>
<name>A0A090X202_9FLAO</name>
<reference evidence="2 3" key="1">
    <citation type="journal article" date="2014" name="Genome Announc.">
        <title>Draft Genome Sequences of Marine Flavobacterium Algibacter lectus Strains SS8 and NR4.</title>
        <authorList>
            <person name="Takatani N."/>
            <person name="Nakanishi M."/>
            <person name="Meirelles P."/>
            <person name="Mino S."/>
            <person name="Suda W."/>
            <person name="Oshima K."/>
            <person name="Hattori M."/>
            <person name="Ohkuma M."/>
            <person name="Hosokawa M."/>
            <person name="Miyashita K."/>
            <person name="Thompson F.L."/>
            <person name="Niwa A."/>
            <person name="Sawabe T."/>
            <person name="Sawabe T."/>
        </authorList>
    </citation>
    <scope>NUCLEOTIDE SEQUENCE [LARGE SCALE GENOMIC DNA]</scope>
    <source>
        <strain evidence="3">JCM19274</strain>
    </source>
</reference>
<dbReference type="InterPro" id="IPR036761">
    <property type="entry name" value="TTHA0802/YceI-like_sf"/>
</dbReference>
<comment type="caution">
    <text evidence="2">The sequence shown here is derived from an EMBL/GenBank/DDBJ whole genome shotgun (WGS) entry which is preliminary data.</text>
</comment>
<proteinExistence type="predicted"/>
<feature type="domain" description="Lipid/polyisoprenoid-binding YceI-like" evidence="1">
    <location>
        <begin position="3"/>
        <end position="100"/>
    </location>
</feature>
<dbReference type="PANTHER" id="PTHR34406">
    <property type="entry name" value="PROTEIN YCEI"/>
    <property type="match status" value="1"/>
</dbReference>
<accession>A0A090X202</accession>